<dbReference type="Proteomes" id="UP001458880">
    <property type="component" value="Unassembled WGS sequence"/>
</dbReference>
<dbReference type="EMBL" id="JASPKY010000252">
    <property type="protein sequence ID" value="KAK9716801.1"/>
    <property type="molecule type" value="Genomic_DNA"/>
</dbReference>
<organism evidence="2 3">
    <name type="scientific">Popillia japonica</name>
    <name type="common">Japanese beetle</name>
    <dbReference type="NCBI Taxonomy" id="7064"/>
    <lineage>
        <taxon>Eukaryota</taxon>
        <taxon>Metazoa</taxon>
        <taxon>Ecdysozoa</taxon>
        <taxon>Arthropoda</taxon>
        <taxon>Hexapoda</taxon>
        <taxon>Insecta</taxon>
        <taxon>Pterygota</taxon>
        <taxon>Neoptera</taxon>
        <taxon>Endopterygota</taxon>
        <taxon>Coleoptera</taxon>
        <taxon>Polyphaga</taxon>
        <taxon>Scarabaeiformia</taxon>
        <taxon>Scarabaeidae</taxon>
        <taxon>Rutelinae</taxon>
        <taxon>Popillia</taxon>
    </lineage>
</organism>
<feature type="compositionally biased region" description="Basic residues" evidence="1">
    <location>
        <begin position="105"/>
        <end position="116"/>
    </location>
</feature>
<proteinExistence type="predicted"/>
<evidence type="ECO:0000256" key="1">
    <source>
        <dbReference type="SAM" id="MobiDB-lite"/>
    </source>
</evidence>
<gene>
    <name evidence="2" type="ORF">QE152_g24517</name>
</gene>
<keyword evidence="3" id="KW-1185">Reference proteome</keyword>
<feature type="region of interest" description="Disordered" evidence="1">
    <location>
        <begin position="82"/>
        <end position="116"/>
    </location>
</feature>
<accession>A0AAW1KE12</accession>
<dbReference type="AlphaFoldDB" id="A0AAW1KE12"/>
<reference evidence="2 3" key="1">
    <citation type="journal article" date="2024" name="BMC Genomics">
        <title>De novo assembly and annotation of Popillia japonica's genome with initial clues to its potential as an invasive pest.</title>
        <authorList>
            <person name="Cucini C."/>
            <person name="Boschi S."/>
            <person name="Funari R."/>
            <person name="Cardaioli E."/>
            <person name="Iannotti N."/>
            <person name="Marturano G."/>
            <person name="Paoli F."/>
            <person name="Bruttini M."/>
            <person name="Carapelli A."/>
            <person name="Frati F."/>
            <person name="Nardi F."/>
        </authorList>
    </citation>
    <scope>NUCLEOTIDE SEQUENCE [LARGE SCALE GENOMIC DNA]</scope>
    <source>
        <strain evidence="2">DMR45628</strain>
    </source>
</reference>
<sequence>MTDDRPYVQNRVSKGRSASICAATSTSMEALPPLSGGTPDAGTPVSRRRRPATRSQSARITGGRSIRKRAAIVAAANNNAEVKSHCNSEPKLDQGEGTPEVSPNIRRKGSRRGTSVYHRKSAAFLDVPDTRNNIGSNEEDEDSYRLRSFSFTSKGKHNIKFVC</sequence>
<protein>
    <submittedName>
        <fullName evidence="2">Uncharacterized protein</fullName>
    </submittedName>
</protein>
<feature type="region of interest" description="Disordered" evidence="1">
    <location>
        <begin position="1"/>
        <end position="64"/>
    </location>
</feature>
<evidence type="ECO:0000313" key="2">
    <source>
        <dbReference type="EMBL" id="KAK9716801.1"/>
    </source>
</evidence>
<comment type="caution">
    <text evidence="2">The sequence shown here is derived from an EMBL/GenBank/DDBJ whole genome shotgun (WGS) entry which is preliminary data.</text>
</comment>
<feature type="compositionally biased region" description="Basic and acidic residues" evidence="1">
    <location>
        <begin position="82"/>
        <end position="94"/>
    </location>
</feature>
<evidence type="ECO:0000313" key="3">
    <source>
        <dbReference type="Proteomes" id="UP001458880"/>
    </source>
</evidence>
<name>A0AAW1KE12_POPJA</name>